<dbReference type="InterPro" id="IPR003661">
    <property type="entry name" value="HisK_dim/P_dom"/>
</dbReference>
<dbReference type="InterPro" id="IPR036890">
    <property type="entry name" value="HATPase_C_sf"/>
</dbReference>
<feature type="transmembrane region" description="Helical" evidence="8">
    <location>
        <begin position="927"/>
        <end position="952"/>
    </location>
</feature>
<dbReference type="SUPFAM" id="SSF55874">
    <property type="entry name" value="ATPase domain of HSP90 chaperone/DNA topoisomerase II/histidine kinase"/>
    <property type="match status" value="1"/>
</dbReference>
<organism evidence="12 13">
    <name type="scientific">Breznakibacter xylanolyticus</name>
    <dbReference type="NCBI Taxonomy" id="990"/>
    <lineage>
        <taxon>Bacteria</taxon>
        <taxon>Pseudomonadati</taxon>
        <taxon>Bacteroidota</taxon>
        <taxon>Bacteroidia</taxon>
        <taxon>Marinilabiliales</taxon>
        <taxon>Marinilabiliaceae</taxon>
        <taxon>Breznakibacter</taxon>
    </lineage>
</organism>
<dbReference type="GO" id="GO:0043565">
    <property type="term" value="F:sequence-specific DNA binding"/>
    <property type="evidence" value="ECO:0007669"/>
    <property type="project" value="InterPro"/>
</dbReference>
<gene>
    <name evidence="12" type="ORF">LX69_02562</name>
</gene>
<keyword evidence="8" id="KW-0812">Transmembrane</keyword>
<dbReference type="Pfam" id="PF12833">
    <property type="entry name" value="HTH_18"/>
    <property type="match status" value="1"/>
</dbReference>
<dbReference type="InterPro" id="IPR013783">
    <property type="entry name" value="Ig-like_fold"/>
</dbReference>
<dbReference type="InterPro" id="IPR036097">
    <property type="entry name" value="HisK_dim/P_sf"/>
</dbReference>
<dbReference type="Gene3D" id="1.10.10.60">
    <property type="entry name" value="Homeodomain-like"/>
    <property type="match status" value="2"/>
</dbReference>
<dbReference type="FunFam" id="1.10.287.130:FF:000045">
    <property type="entry name" value="Two-component system sensor histidine kinase/response regulator"/>
    <property type="match status" value="1"/>
</dbReference>
<feature type="modified residue" description="4-aspartylphosphate" evidence="7">
    <location>
        <position position="1282"/>
    </location>
</feature>
<dbReference type="SUPFAM" id="SSF63829">
    <property type="entry name" value="Calcium-dependent phosphotriesterase"/>
    <property type="match status" value="2"/>
</dbReference>
<dbReference type="Gene3D" id="3.30.565.10">
    <property type="entry name" value="Histidine kinase-like ATPase, C-terminal domain"/>
    <property type="match status" value="1"/>
</dbReference>
<evidence type="ECO:0000256" key="2">
    <source>
        <dbReference type="ARBA" id="ARBA00012438"/>
    </source>
</evidence>
<keyword evidence="8" id="KW-1133">Transmembrane helix</keyword>
<comment type="caution">
    <text evidence="12">The sequence shown here is derived from an EMBL/GenBank/DDBJ whole genome shotgun (WGS) entry which is preliminary data.</text>
</comment>
<dbReference type="Gene3D" id="2.130.10.10">
    <property type="entry name" value="YVTN repeat-like/Quinoprotein amine dehydrogenase"/>
    <property type="match status" value="3"/>
</dbReference>
<dbReference type="InterPro" id="IPR011006">
    <property type="entry name" value="CheY-like_superfamily"/>
</dbReference>
<dbReference type="SMART" id="SM00448">
    <property type="entry name" value="REC"/>
    <property type="match status" value="1"/>
</dbReference>
<dbReference type="Pfam" id="PF02518">
    <property type="entry name" value="HATPase_c"/>
    <property type="match status" value="1"/>
</dbReference>
<evidence type="ECO:0000256" key="8">
    <source>
        <dbReference type="SAM" id="Phobius"/>
    </source>
</evidence>
<dbReference type="Pfam" id="PF07494">
    <property type="entry name" value="Reg_prop"/>
    <property type="match status" value="4"/>
</dbReference>
<sequence>MHVFVQFDVVFLRTNSVVMRNFVVLLFVFVFVSGFSQPHCSIRHYSDADGLSQNTIMHMLQDRTGNMWFATWDGLNRFDGHRFTIFKPRPGDQVNVVNSRFDYIVEDHYGYIWVLTYDRKVLRFDPRSRLFSNFPALGDNVASFPKSIRQILVHTDGSIWLASESGEGLVKVWLDKDGVIVKSKVFSTETGFVMGNQVVDMVEDSRQNVWVLTDNGVALFKHGTTDPVVFFYETPDVNGGNRQQFNAMVEFDQEIWFGVSAGRIWRYDIQGGRFNLLETGVRSSVKTLNKVGESILVGTDGEGLVLFSRRGELLNRFSEPRMPSGVVQHVFVDSYGEAWVQQDYNGITQITPASGQVRVHRTFTEYNEAATSLFHPSFHILEDGERRLWVHPVGGGFSYFDRQLGALKSFYNDPRDPARLFSNMLHSMYSDRQGNLWLCTRSKGLERVTFYNPNFRIIKPGAALHEPFVNDVRSLMQDRDGRYWVATKDGRVHIFSANFVFIGYLTESGQIATSGKPVDGIQYSMLQDLRGNIWLGSKGKGLVKMVPASSTGALSYRMVRFRYQSDDLYSLSNDNIYHIHEDGKGRIWVATYGGGLNYIDESSDGQIRFINHRNHMKGYPIGAFYRVRHINSVPGGDIYVGTTNGLLTFNEDFVDAEQISFRKHAFKAGDPTCLSNNDVHYVISTRDQQVFVATFGGGINKVEKSSGKGELRFRAYTTAHGLPSDVILGMSEDSHGNVWISTENGLVKFDPVAETFERYQENGFGEQAIFSEASTMIDRNGVVYFGMDKGLLQFNPADVKRSEFVPSVVLTDLYLSNKLIDPHSDNSILPIEINALSELVLPHDKKMVSIAYAALDYKNPDNVSYAYLLEGFDSEWNYVGQQRVATYTNLPKGEYRLRVKSTNSDGVWVDNEKVLMVRVLPSFWETAWAYVVYFLFFMFVVALGGYILFIIYRLKGRVSLEHHLAELKLTFFTNISHELRTPLTLIAGPVEHMLENQSLPAQTREELVVVQSNTRRMLRLINQILDFVKIQNKKMQLKVEEVLLADVTQSIMTNFTTLAAEHDIDFSLTDLTNGSRIYVDVDKYEKIVFNLLSNAFKFTPRGRRIAVTIDDANGRVALRVADSGTGIPENKRQMLFQRFESFIDKNLFDLPGTGIGLSLVKELADMHGAEVDVESREGEGTTFTLLFRRGIEHFDADTEIIIADNAALSVGDSAPVMDDVMEDVSCDIETTATSILIVEDNAELRAFLRKILIPEYLIYEAVDGEQALKVASEHVPDLILSDWMMPGMNGLELLRHLRENVNTSHIPFVMLTAKTDIDSKIEGLETGADDYITKPFSTSYLLARIQNLLAQREKLQQLYRTNMPTRGFEVVPSQPQIQSQDQKFMEQLIGYMEQNIDNGNLVVDDLVSHMAVSRSVFFKKLKTITGLAPIEFIREIRVKRAAQLIESGEFNMTQISYMVGINDPRYFSKCFKQHFGMTPSEYKDHLKK</sequence>
<dbReference type="PROSITE" id="PS01124">
    <property type="entry name" value="HTH_ARAC_FAMILY_2"/>
    <property type="match status" value="1"/>
</dbReference>
<dbReference type="PROSITE" id="PS50109">
    <property type="entry name" value="HIS_KIN"/>
    <property type="match status" value="1"/>
</dbReference>
<feature type="domain" description="Response regulatory" evidence="11">
    <location>
        <begin position="1234"/>
        <end position="1349"/>
    </location>
</feature>
<evidence type="ECO:0000313" key="12">
    <source>
        <dbReference type="EMBL" id="PZX13704.1"/>
    </source>
</evidence>
<dbReference type="PANTHER" id="PTHR43547">
    <property type="entry name" value="TWO-COMPONENT HISTIDINE KINASE"/>
    <property type="match status" value="1"/>
</dbReference>
<feature type="domain" description="HTH araC/xylS-type" evidence="9">
    <location>
        <begin position="1386"/>
        <end position="1485"/>
    </location>
</feature>
<dbReference type="PROSITE" id="PS50110">
    <property type="entry name" value="RESPONSE_REGULATORY"/>
    <property type="match status" value="1"/>
</dbReference>
<dbReference type="CDD" id="cd17574">
    <property type="entry name" value="REC_OmpR"/>
    <property type="match status" value="1"/>
</dbReference>
<dbReference type="EC" id="2.7.13.3" evidence="2"/>
<dbReference type="SMART" id="SM00342">
    <property type="entry name" value="HTH_ARAC"/>
    <property type="match status" value="1"/>
</dbReference>
<evidence type="ECO:0000259" key="11">
    <source>
        <dbReference type="PROSITE" id="PS50110"/>
    </source>
</evidence>
<protein>
    <recommendedName>
        <fullName evidence="2">histidine kinase</fullName>
        <ecNumber evidence="2">2.7.13.3</ecNumber>
    </recommendedName>
</protein>
<evidence type="ECO:0000256" key="5">
    <source>
        <dbReference type="ARBA" id="ARBA00023125"/>
    </source>
</evidence>
<evidence type="ECO:0000313" key="13">
    <source>
        <dbReference type="Proteomes" id="UP000249239"/>
    </source>
</evidence>
<dbReference type="CDD" id="cd00082">
    <property type="entry name" value="HisKA"/>
    <property type="match status" value="1"/>
</dbReference>
<dbReference type="GO" id="GO:0000155">
    <property type="term" value="F:phosphorelay sensor kinase activity"/>
    <property type="evidence" value="ECO:0007669"/>
    <property type="project" value="InterPro"/>
</dbReference>
<dbReference type="InterPro" id="IPR011123">
    <property type="entry name" value="Y_Y_Y"/>
</dbReference>
<dbReference type="SUPFAM" id="SSF52172">
    <property type="entry name" value="CheY-like"/>
    <property type="match status" value="1"/>
</dbReference>
<evidence type="ECO:0000256" key="7">
    <source>
        <dbReference type="PROSITE-ProRule" id="PRU00169"/>
    </source>
</evidence>
<keyword evidence="4" id="KW-0805">Transcription regulation</keyword>
<dbReference type="Pfam" id="PF00072">
    <property type="entry name" value="Response_reg"/>
    <property type="match status" value="1"/>
</dbReference>
<dbReference type="SUPFAM" id="SSF101898">
    <property type="entry name" value="NHL repeat"/>
    <property type="match status" value="1"/>
</dbReference>
<dbReference type="SUPFAM" id="SSF46689">
    <property type="entry name" value="Homeodomain-like"/>
    <property type="match status" value="1"/>
</dbReference>
<dbReference type="Gene3D" id="2.60.40.10">
    <property type="entry name" value="Immunoglobulins"/>
    <property type="match status" value="1"/>
</dbReference>
<proteinExistence type="predicted"/>
<keyword evidence="12" id="KW-0808">Transferase</keyword>
<dbReference type="Proteomes" id="UP000249239">
    <property type="component" value="Unassembled WGS sequence"/>
</dbReference>
<dbReference type="Gene3D" id="1.10.287.130">
    <property type="match status" value="1"/>
</dbReference>
<feature type="domain" description="Histidine kinase" evidence="10">
    <location>
        <begin position="974"/>
        <end position="1191"/>
    </location>
</feature>
<dbReference type="PANTHER" id="PTHR43547:SF2">
    <property type="entry name" value="HYBRID SIGNAL TRANSDUCTION HISTIDINE KINASE C"/>
    <property type="match status" value="1"/>
</dbReference>
<keyword evidence="12" id="KW-0418">Kinase</keyword>
<name>A0A2W7NA19_9BACT</name>
<dbReference type="InterPro" id="IPR009057">
    <property type="entry name" value="Homeodomain-like_sf"/>
</dbReference>
<dbReference type="SMART" id="SM00388">
    <property type="entry name" value="HisKA"/>
    <property type="match status" value="1"/>
</dbReference>
<keyword evidence="13" id="KW-1185">Reference proteome</keyword>
<dbReference type="InterPro" id="IPR004358">
    <property type="entry name" value="Sig_transdc_His_kin-like_C"/>
</dbReference>
<dbReference type="FunFam" id="2.60.40.10:FF:000791">
    <property type="entry name" value="Two-component system sensor histidine kinase/response regulator"/>
    <property type="match status" value="1"/>
</dbReference>
<evidence type="ECO:0000256" key="3">
    <source>
        <dbReference type="ARBA" id="ARBA00022553"/>
    </source>
</evidence>
<reference evidence="12 13" key="1">
    <citation type="submission" date="2018-06" db="EMBL/GenBank/DDBJ databases">
        <title>Genomic Encyclopedia of Archaeal and Bacterial Type Strains, Phase II (KMG-II): from individual species to whole genera.</title>
        <authorList>
            <person name="Goeker M."/>
        </authorList>
    </citation>
    <scope>NUCLEOTIDE SEQUENCE [LARGE SCALE GENOMIC DNA]</scope>
    <source>
        <strain evidence="12 13">DSM 6779</strain>
    </source>
</reference>
<dbReference type="InterPro" id="IPR003594">
    <property type="entry name" value="HATPase_dom"/>
</dbReference>
<dbReference type="EMBL" id="QKZK01000023">
    <property type="protein sequence ID" value="PZX13704.1"/>
    <property type="molecule type" value="Genomic_DNA"/>
</dbReference>
<dbReference type="InterPro" id="IPR011110">
    <property type="entry name" value="Reg_prop"/>
</dbReference>
<dbReference type="InterPro" id="IPR015943">
    <property type="entry name" value="WD40/YVTN_repeat-like_dom_sf"/>
</dbReference>
<dbReference type="GO" id="GO:0003700">
    <property type="term" value="F:DNA-binding transcription factor activity"/>
    <property type="evidence" value="ECO:0007669"/>
    <property type="project" value="InterPro"/>
</dbReference>
<dbReference type="Pfam" id="PF07495">
    <property type="entry name" value="Y_Y_Y"/>
    <property type="match status" value="1"/>
</dbReference>
<dbReference type="InterPro" id="IPR005467">
    <property type="entry name" value="His_kinase_dom"/>
</dbReference>
<dbReference type="Pfam" id="PF00512">
    <property type="entry name" value="HisKA"/>
    <property type="match status" value="1"/>
</dbReference>
<keyword evidence="3 7" id="KW-0597">Phosphoprotein</keyword>
<comment type="catalytic activity">
    <reaction evidence="1">
        <text>ATP + protein L-histidine = ADP + protein N-phospho-L-histidine.</text>
        <dbReference type="EC" id="2.7.13.3"/>
    </reaction>
</comment>
<evidence type="ECO:0000256" key="1">
    <source>
        <dbReference type="ARBA" id="ARBA00000085"/>
    </source>
</evidence>
<dbReference type="InterPro" id="IPR018062">
    <property type="entry name" value="HTH_AraC-typ_CS"/>
</dbReference>
<evidence type="ECO:0000259" key="9">
    <source>
        <dbReference type="PROSITE" id="PS01124"/>
    </source>
</evidence>
<evidence type="ECO:0000256" key="6">
    <source>
        <dbReference type="ARBA" id="ARBA00023163"/>
    </source>
</evidence>
<keyword evidence="6" id="KW-0804">Transcription</keyword>
<dbReference type="SUPFAM" id="SSF47384">
    <property type="entry name" value="Homodimeric domain of signal transducing histidine kinase"/>
    <property type="match status" value="1"/>
</dbReference>
<evidence type="ECO:0000256" key="4">
    <source>
        <dbReference type="ARBA" id="ARBA00023015"/>
    </source>
</evidence>
<evidence type="ECO:0000259" key="10">
    <source>
        <dbReference type="PROSITE" id="PS50109"/>
    </source>
</evidence>
<dbReference type="PROSITE" id="PS00041">
    <property type="entry name" value="HTH_ARAC_FAMILY_1"/>
    <property type="match status" value="1"/>
</dbReference>
<accession>A0A2W7NA19</accession>
<keyword evidence="8" id="KW-0472">Membrane</keyword>
<dbReference type="PRINTS" id="PR00344">
    <property type="entry name" value="BCTRLSENSOR"/>
</dbReference>
<dbReference type="InterPro" id="IPR018060">
    <property type="entry name" value="HTH_AraC"/>
</dbReference>
<dbReference type="SMART" id="SM00387">
    <property type="entry name" value="HATPase_c"/>
    <property type="match status" value="1"/>
</dbReference>
<dbReference type="Gene3D" id="3.40.50.2300">
    <property type="match status" value="1"/>
</dbReference>
<dbReference type="InterPro" id="IPR001789">
    <property type="entry name" value="Sig_transdc_resp-reg_receiver"/>
</dbReference>
<keyword evidence="5" id="KW-0238">DNA-binding</keyword>